<dbReference type="GeneID" id="17275500"/>
<comment type="similarity">
    <text evidence="2 6">Belongs to the peroxisomal membrane protein PXMP2/4 family.</text>
</comment>
<dbReference type="RefSeq" id="XP_005782656.1">
    <property type="nucleotide sequence ID" value="XM_005782599.1"/>
</dbReference>
<keyword evidence="9" id="KW-1185">Reference proteome</keyword>
<dbReference type="GO" id="GO:0005737">
    <property type="term" value="C:cytoplasm"/>
    <property type="evidence" value="ECO:0007669"/>
    <property type="project" value="TreeGrafter"/>
</dbReference>
<feature type="transmembrane region" description="Helical" evidence="6">
    <location>
        <begin position="84"/>
        <end position="105"/>
    </location>
</feature>
<dbReference type="PANTHER" id="PTHR11266:SF21">
    <property type="entry name" value="ACT DOMAIN-CONTAINING PROTEIN"/>
    <property type="match status" value="1"/>
</dbReference>
<comment type="subcellular location">
    <subcellularLocation>
        <location evidence="1">Membrane</location>
        <topology evidence="1">Multi-pass membrane protein</topology>
    </subcellularLocation>
</comment>
<evidence type="ECO:0000256" key="1">
    <source>
        <dbReference type="ARBA" id="ARBA00004141"/>
    </source>
</evidence>
<evidence type="ECO:0000313" key="9">
    <source>
        <dbReference type="Proteomes" id="UP000013827"/>
    </source>
</evidence>
<evidence type="ECO:0000256" key="6">
    <source>
        <dbReference type="RuleBase" id="RU363053"/>
    </source>
</evidence>
<dbReference type="PaxDb" id="2903-EOD12115"/>
<reference evidence="8" key="2">
    <citation type="submission" date="2024-10" db="UniProtKB">
        <authorList>
            <consortium name="EnsemblProtists"/>
        </authorList>
    </citation>
    <scope>IDENTIFICATION</scope>
</reference>
<keyword evidence="5 6" id="KW-0472">Membrane</keyword>
<dbReference type="EnsemblProtists" id="EOD12115">
    <property type="protein sequence ID" value="EOD12115"/>
    <property type="gene ID" value="EMIHUDRAFT_437422"/>
</dbReference>
<organism evidence="8 9">
    <name type="scientific">Emiliania huxleyi (strain CCMP1516)</name>
    <dbReference type="NCBI Taxonomy" id="280463"/>
    <lineage>
        <taxon>Eukaryota</taxon>
        <taxon>Haptista</taxon>
        <taxon>Haptophyta</taxon>
        <taxon>Prymnesiophyceae</taxon>
        <taxon>Isochrysidales</taxon>
        <taxon>Noelaerhabdaceae</taxon>
        <taxon>Emiliania</taxon>
    </lineage>
</organism>
<evidence type="ECO:0000256" key="7">
    <source>
        <dbReference type="SAM" id="MobiDB-lite"/>
    </source>
</evidence>
<dbReference type="KEGG" id="ehx:EMIHUDRAFT_437422"/>
<dbReference type="AlphaFoldDB" id="A0A0D3ILI0"/>
<evidence type="ECO:0000256" key="2">
    <source>
        <dbReference type="ARBA" id="ARBA00006824"/>
    </source>
</evidence>
<evidence type="ECO:0000256" key="4">
    <source>
        <dbReference type="ARBA" id="ARBA00022989"/>
    </source>
</evidence>
<dbReference type="InterPro" id="IPR007248">
    <property type="entry name" value="Mpv17_PMP22"/>
</dbReference>
<dbReference type="RefSeq" id="XP_005764544.1">
    <property type="nucleotide sequence ID" value="XM_005764487.1"/>
</dbReference>
<dbReference type="PANTHER" id="PTHR11266">
    <property type="entry name" value="PEROXISOMAL MEMBRANE PROTEIN 2, PXMP2 MPV17"/>
    <property type="match status" value="1"/>
</dbReference>
<evidence type="ECO:0000256" key="3">
    <source>
        <dbReference type="ARBA" id="ARBA00022692"/>
    </source>
</evidence>
<dbReference type="EnsemblProtists" id="EOD30227">
    <property type="protein sequence ID" value="EOD30227"/>
    <property type="gene ID" value="EMIHUDRAFT_442584"/>
</dbReference>
<dbReference type="HOGENOM" id="CLU_999041_0_0_1"/>
<sequence>MFRLLLRPVAKARARYHSTVAGAGAAASVAAAETVAVGEGTLTFARTQPFKFNIIVATVKTALCDLLVQRYIEKRDTIDWKRNGVFVMFGGAYLGVFQYGLYVGLFQRLWPGMATFAAQPLSQKLRNAAGLRDLCKQIAFDNFVHYPFIYFPTFYCIKEGLQGDSGPVVAGGLAKYRANGVEDNLKMWALWIPGDAIVYAVPLWMRQTAATARPAHAPAARLASTPSVALSRQAPAQPRAQLRVDLLPQLLARRARRGRRDRAARPRTGVSRVTSQRPA</sequence>
<dbReference type="KEGG" id="ehx:EMIHUDRAFT_442584"/>
<reference evidence="9" key="1">
    <citation type="journal article" date="2013" name="Nature">
        <title>Pan genome of the phytoplankton Emiliania underpins its global distribution.</title>
        <authorList>
            <person name="Read B.A."/>
            <person name="Kegel J."/>
            <person name="Klute M.J."/>
            <person name="Kuo A."/>
            <person name="Lefebvre S.C."/>
            <person name="Maumus F."/>
            <person name="Mayer C."/>
            <person name="Miller J."/>
            <person name="Monier A."/>
            <person name="Salamov A."/>
            <person name="Young J."/>
            <person name="Aguilar M."/>
            <person name="Claverie J.M."/>
            <person name="Frickenhaus S."/>
            <person name="Gonzalez K."/>
            <person name="Herman E.K."/>
            <person name="Lin Y.C."/>
            <person name="Napier J."/>
            <person name="Ogata H."/>
            <person name="Sarno A.F."/>
            <person name="Shmutz J."/>
            <person name="Schroeder D."/>
            <person name="de Vargas C."/>
            <person name="Verret F."/>
            <person name="von Dassow P."/>
            <person name="Valentin K."/>
            <person name="Van de Peer Y."/>
            <person name="Wheeler G."/>
            <person name="Dacks J.B."/>
            <person name="Delwiche C.F."/>
            <person name="Dyhrman S.T."/>
            <person name="Glockner G."/>
            <person name="John U."/>
            <person name="Richards T."/>
            <person name="Worden A.Z."/>
            <person name="Zhang X."/>
            <person name="Grigoriev I.V."/>
            <person name="Allen A.E."/>
            <person name="Bidle K."/>
            <person name="Borodovsky M."/>
            <person name="Bowler C."/>
            <person name="Brownlee C."/>
            <person name="Cock J.M."/>
            <person name="Elias M."/>
            <person name="Gladyshev V.N."/>
            <person name="Groth M."/>
            <person name="Guda C."/>
            <person name="Hadaegh A."/>
            <person name="Iglesias-Rodriguez M.D."/>
            <person name="Jenkins J."/>
            <person name="Jones B.M."/>
            <person name="Lawson T."/>
            <person name="Leese F."/>
            <person name="Lindquist E."/>
            <person name="Lobanov A."/>
            <person name="Lomsadze A."/>
            <person name="Malik S.B."/>
            <person name="Marsh M.E."/>
            <person name="Mackinder L."/>
            <person name="Mock T."/>
            <person name="Mueller-Roeber B."/>
            <person name="Pagarete A."/>
            <person name="Parker M."/>
            <person name="Probert I."/>
            <person name="Quesneville H."/>
            <person name="Raines C."/>
            <person name="Rensing S.A."/>
            <person name="Riano-Pachon D.M."/>
            <person name="Richier S."/>
            <person name="Rokitta S."/>
            <person name="Shiraiwa Y."/>
            <person name="Soanes D.M."/>
            <person name="van der Giezen M."/>
            <person name="Wahlund T.M."/>
            <person name="Williams B."/>
            <person name="Wilson W."/>
            <person name="Wolfe G."/>
            <person name="Wurch L.L."/>
        </authorList>
    </citation>
    <scope>NUCLEOTIDE SEQUENCE</scope>
</reference>
<dbReference type="Proteomes" id="UP000013827">
    <property type="component" value="Unassembled WGS sequence"/>
</dbReference>
<feature type="region of interest" description="Disordered" evidence="7">
    <location>
        <begin position="255"/>
        <end position="279"/>
    </location>
</feature>
<proteinExistence type="inferred from homology"/>
<keyword evidence="3 6" id="KW-0812">Transmembrane</keyword>
<dbReference type="eggNOG" id="ENOG502RYC1">
    <property type="taxonomic scope" value="Eukaryota"/>
</dbReference>
<protein>
    <recommendedName>
        <fullName evidence="10">Peroxisomal membrane protein</fullName>
    </recommendedName>
</protein>
<evidence type="ECO:0000313" key="8">
    <source>
        <dbReference type="EnsemblProtists" id="EOD12115"/>
    </source>
</evidence>
<comment type="caution">
    <text evidence="6">Lacks conserved residue(s) required for the propagation of feature annotation.</text>
</comment>
<dbReference type="GeneID" id="17258236"/>
<keyword evidence="4 6" id="KW-1133">Transmembrane helix</keyword>
<accession>A0A0D3ILI0</accession>
<evidence type="ECO:0008006" key="10">
    <source>
        <dbReference type="Google" id="ProtNLM"/>
    </source>
</evidence>
<evidence type="ECO:0000256" key="5">
    <source>
        <dbReference type="ARBA" id="ARBA00023136"/>
    </source>
</evidence>
<name>A0A0D3ILI0_EMIH1</name>
<dbReference type="GO" id="GO:0016020">
    <property type="term" value="C:membrane"/>
    <property type="evidence" value="ECO:0007669"/>
    <property type="project" value="UniProtKB-SubCell"/>
</dbReference>